<dbReference type="OrthoDB" id="288285at2"/>
<reference evidence="1 2" key="1">
    <citation type="journal article" date="2014" name="Genome Announc.">
        <title>Genome Sequence of Afipia felis Strain 76713, Isolated in Hospital Water Using an Amoeba Co-Culture Procedure.</title>
        <authorList>
            <person name="Benamar S."/>
            <person name="La Scola B."/>
            <person name="Croce O."/>
        </authorList>
    </citation>
    <scope>NUCLEOTIDE SEQUENCE [LARGE SCALE GENOMIC DNA]</scope>
    <source>
        <strain evidence="1 2">76713</strain>
    </source>
</reference>
<evidence type="ECO:0000313" key="1">
    <source>
        <dbReference type="EMBL" id="CEG06944.1"/>
    </source>
</evidence>
<organism evidence="1 2">
    <name type="scientific">Afipia felis</name>
    <name type="common">Cat scratch disease bacillus</name>
    <dbReference type="NCBI Taxonomy" id="1035"/>
    <lineage>
        <taxon>Bacteria</taxon>
        <taxon>Pseudomonadati</taxon>
        <taxon>Pseudomonadota</taxon>
        <taxon>Alphaproteobacteria</taxon>
        <taxon>Hyphomicrobiales</taxon>
        <taxon>Nitrobacteraceae</taxon>
        <taxon>Afipia</taxon>
    </lineage>
</organism>
<dbReference type="InterPro" id="IPR038475">
    <property type="entry name" value="RecG_C_sf"/>
</dbReference>
<gene>
    <name evidence="1" type="ORF">BN961_00325</name>
</gene>
<dbReference type="AlphaFoldDB" id="A0A090MMR0"/>
<dbReference type="STRING" id="1035.BN961_00325"/>
<protein>
    <recommendedName>
        <fullName evidence="3">SIR2-like domain-containing protein</fullName>
    </recommendedName>
</protein>
<comment type="caution">
    <text evidence="1">The sequence shown here is derived from an EMBL/GenBank/DDBJ whole genome shotgun (WGS) entry which is preliminary data.</text>
</comment>
<dbReference type="Gene3D" id="3.30.565.60">
    <property type="match status" value="1"/>
</dbReference>
<evidence type="ECO:0000313" key="2">
    <source>
        <dbReference type="Proteomes" id="UP000035762"/>
    </source>
</evidence>
<dbReference type="PANTHER" id="PTHR30595:SF6">
    <property type="entry name" value="SCHLAFEN ALBA-2 DOMAIN-CONTAINING PROTEIN"/>
    <property type="match status" value="1"/>
</dbReference>
<keyword evidence="2" id="KW-1185">Reference proteome</keyword>
<name>A0A090MMR0_AFIFE</name>
<accession>A0A090MMR0</accession>
<sequence>MAHQDSVRVLASLFRPSNEARPILLLGAGASFSSGVPVAAESVRRLARRVYAEKARGGAIPPEQVRLSEWTTWLHSHDWFIKGEDRLAENFPLVVKNLLTPREYRSRILRDLFQPSNGIGSGYKGLASLVMKGLARTILTTNFDTALPIALNELRPHIPHIAEVNRHAGDLAEFNIFNRAQIVWLHGKAEQYSDKNTAGEVDKLDAALVEKLLPMLADAPLIIVGYRGAEPSIMESLLGDNAARANQFRNGIFWCLRAGETLHPNVEAFRRHLDGNFTLLEISGFDELFDDLKRDLANEDLYPNTQRADKARAELAFDDRQLTGATMQDLDQDQMLAVMREYCTKLGRAPVTSETLPGLLREQGLLIDAEGVETPTNGCILLFGKDPQTFFPHAYVSATISGKKRSNFGGNLLKQRQDLLAWLHDEEVNPLLKVKRGPKHEKAPAYPPRALVELAVNMLVHRDYERGESATINVEPSNAITFRNPGALLDTVASRLTLDEAGRFRAVPNVSDLRNRALCDVFFGIQAMEREGTGLTDVEELARGRGGDTSFTNDSKGSAFIARVLQPVASSGSKTTARDDRPTGTYVLNILPFASIPDSVSIVKVRDRLPPQAILDEAGTFVFLARSQELWSFAPLPVLTGLFGNYADASASKSIARSEIEADTDQRRVLSWLLRKHFERHLAVFKKHGFILEDDRKRKRAYFEGRDGKPRKFVYDTPRRKGVVREVVKQRAEDSRAWFENEGIGYEVAQLDGVWALRVKPFYMFTGRDARKPLPAFARTARATRRMKLDRNKNVEDDLTFWARFLSEGKPTINIGQNYVDDLILEGQFFTIEIPEEGLLRGDNEDQNRMPA</sequence>
<dbReference type="RefSeq" id="WP_156186801.1">
    <property type="nucleotide sequence ID" value="NZ_CCAZ020000001.1"/>
</dbReference>
<dbReference type="Proteomes" id="UP000035762">
    <property type="component" value="Unassembled WGS sequence"/>
</dbReference>
<proteinExistence type="predicted"/>
<dbReference type="EMBL" id="CCAZ020000001">
    <property type="protein sequence ID" value="CEG06944.1"/>
    <property type="molecule type" value="Genomic_DNA"/>
</dbReference>
<dbReference type="PANTHER" id="PTHR30595">
    <property type="entry name" value="GLPR-RELATED TRANSCRIPTIONAL REPRESSOR"/>
    <property type="match status" value="1"/>
</dbReference>
<evidence type="ECO:0008006" key="3">
    <source>
        <dbReference type="Google" id="ProtNLM"/>
    </source>
</evidence>